<sequence length="175" mass="19019">MKVLKKLAGAAVLMLATTGAVHAIEYTSLYNPEPDRFVTFLTPVSYSHDLTSSGLPDDATLNWATLDVRLYDILLGSETVRFFFNGNLSETVQNVSLFGQTYDFDVKTALQDTGILDVTIRVSGLLQTVNFAWSELTADVTPNTPSEVPEPATLLTLGAGLLGVAATRRRRIHKG</sequence>
<dbReference type="RefSeq" id="WP_109346104.1">
    <property type="nucleotide sequence ID" value="NZ_CP029343.1"/>
</dbReference>
<keyword evidence="1" id="KW-0732">Signal</keyword>
<gene>
    <name evidence="3" type="ORF">DIR46_15975</name>
</gene>
<dbReference type="Proteomes" id="UP000245820">
    <property type="component" value="Chromosome"/>
</dbReference>
<evidence type="ECO:0000313" key="4">
    <source>
        <dbReference type="Proteomes" id="UP000245820"/>
    </source>
</evidence>
<evidence type="ECO:0000256" key="1">
    <source>
        <dbReference type="SAM" id="SignalP"/>
    </source>
</evidence>
<feature type="domain" description="Ice-binding protein C-terminal" evidence="2">
    <location>
        <begin position="148"/>
        <end position="170"/>
    </location>
</feature>
<dbReference type="KEGG" id="mtim:DIR46_15975"/>
<reference evidence="3 4" key="1">
    <citation type="submission" date="2018-05" db="EMBL/GenBank/DDBJ databases">
        <title>Complete genome sequence of Massilia oculi sp. nov. CCUG 43427T (=DSM 26321T), the type strain of M. oculi, and comparison with genome sequences of other Massilia strains.</title>
        <authorList>
            <person name="Zhu B."/>
        </authorList>
    </citation>
    <scope>NUCLEOTIDE SEQUENCE [LARGE SCALE GENOMIC DNA]</scope>
    <source>
        <strain evidence="3 4">CCUG 43427</strain>
    </source>
</reference>
<dbReference type="AlphaFoldDB" id="A0A2S2DKA8"/>
<name>A0A2S2DKA8_9BURK</name>
<protein>
    <recommendedName>
        <fullName evidence="2">Ice-binding protein C-terminal domain-containing protein</fullName>
    </recommendedName>
</protein>
<accession>A0A2S2DKA8</accession>
<evidence type="ECO:0000259" key="2">
    <source>
        <dbReference type="Pfam" id="PF07589"/>
    </source>
</evidence>
<organism evidence="3 4">
    <name type="scientific">Massilia oculi</name>
    <dbReference type="NCBI Taxonomy" id="945844"/>
    <lineage>
        <taxon>Bacteria</taxon>
        <taxon>Pseudomonadati</taxon>
        <taxon>Pseudomonadota</taxon>
        <taxon>Betaproteobacteria</taxon>
        <taxon>Burkholderiales</taxon>
        <taxon>Oxalobacteraceae</taxon>
        <taxon>Telluria group</taxon>
        <taxon>Massilia</taxon>
    </lineage>
</organism>
<dbReference type="EMBL" id="CP029343">
    <property type="protein sequence ID" value="AWL05774.1"/>
    <property type="molecule type" value="Genomic_DNA"/>
</dbReference>
<feature type="signal peptide" evidence="1">
    <location>
        <begin position="1"/>
        <end position="23"/>
    </location>
</feature>
<feature type="chain" id="PRO_5015602196" description="Ice-binding protein C-terminal domain-containing protein" evidence="1">
    <location>
        <begin position="24"/>
        <end position="175"/>
    </location>
</feature>
<dbReference type="NCBIfam" id="TIGR02595">
    <property type="entry name" value="PEP_CTERM"/>
    <property type="match status" value="1"/>
</dbReference>
<dbReference type="OrthoDB" id="8762465at2"/>
<evidence type="ECO:0000313" key="3">
    <source>
        <dbReference type="EMBL" id="AWL05774.1"/>
    </source>
</evidence>
<keyword evidence="4" id="KW-1185">Reference proteome</keyword>
<dbReference type="Pfam" id="PF07589">
    <property type="entry name" value="PEP-CTERM"/>
    <property type="match status" value="1"/>
</dbReference>
<dbReference type="InterPro" id="IPR013424">
    <property type="entry name" value="Ice-binding_C"/>
</dbReference>
<proteinExistence type="predicted"/>